<keyword evidence="8" id="KW-1185">Reference proteome</keyword>
<dbReference type="Proteomes" id="UP001518976">
    <property type="component" value="Unassembled WGS sequence"/>
</dbReference>
<dbReference type="PANTHER" id="PTHR12918:SF1">
    <property type="entry name" value="CYSTEINE DIOXYGENASE TYPE 1"/>
    <property type="match status" value="1"/>
</dbReference>
<organism evidence="7 8">
    <name type="scientific">Streptomyces spirodelae</name>
    <dbReference type="NCBI Taxonomy" id="2812904"/>
    <lineage>
        <taxon>Bacteria</taxon>
        <taxon>Bacillati</taxon>
        <taxon>Actinomycetota</taxon>
        <taxon>Actinomycetes</taxon>
        <taxon>Kitasatosporales</taxon>
        <taxon>Streptomycetaceae</taxon>
        <taxon>Streptomyces</taxon>
    </lineage>
</organism>
<keyword evidence="5" id="KW-0408">Iron</keyword>
<evidence type="ECO:0000313" key="7">
    <source>
        <dbReference type="EMBL" id="MBO8184795.1"/>
    </source>
</evidence>
<sequence>MDGRRDAARMTATTTTTTAASAARTTGRMRALIEDMREAVGRGLPPDVTAYLVGEKLAPHLGADDLLTGAQCEPDPERYRQHVLHAESDGSFSVVALVWLPGQGTSVHDHVSWCVTGVHQGEEHERRYRLLPADAATGGSARLVATEDVVNPAGAVCGFAPPGDIHRVWNGCDSVAVSLHIYGADISRLGSSVRRVYDLPVDAADPADA</sequence>
<evidence type="ECO:0000256" key="3">
    <source>
        <dbReference type="ARBA" id="ARBA00022964"/>
    </source>
</evidence>
<keyword evidence="3 7" id="KW-0223">Dioxygenase</keyword>
<evidence type="ECO:0000313" key="8">
    <source>
        <dbReference type="Proteomes" id="UP001518976"/>
    </source>
</evidence>
<dbReference type="Pfam" id="PF05995">
    <property type="entry name" value="CDO_I"/>
    <property type="match status" value="1"/>
</dbReference>
<dbReference type="EMBL" id="JAFFZN010000003">
    <property type="protein sequence ID" value="MBO8184795.1"/>
    <property type="molecule type" value="Genomic_DNA"/>
</dbReference>
<dbReference type="GO" id="GO:0051213">
    <property type="term" value="F:dioxygenase activity"/>
    <property type="evidence" value="ECO:0007669"/>
    <property type="project" value="UniProtKB-KW"/>
</dbReference>
<protein>
    <submittedName>
        <fullName evidence="7">Cysteine dioxygenase family protein</fullName>
    </submittedName>
</protein>
<evidence type="ECO:0000256" key="2">
    <source>
        <dbReference type="ARBA" id="ARBA00022723"/>
    </source>
</evidence>
<proteinExistence type="inferred from homology"/>
<dbReference type="SUPFAM" id="SSF51182">
    <property type="entry name" value="RmlC-like cupins"/>
    <property type="match status" value="1"/>
</dbReference>
<feature type="region of interest" description="Disordered" evidence="6">
    <location>
        <begin position="1"/>
        <end position="23"/>
    </location>
</feature>
<keyword evidence="2" id="KW-0479">Metal-binding</keyword>
<dbReference type="InterPro" id="IPR011051">
    <property type="entry name" value="RmlC_Cupin_sf"/>
</dbReference>
<dbReference type="InterPro" id="IPR010300">
    <property type="entry name" value="CDO_1"/>
</dbReference>
<dbReference type="Gene3D" id="2.60.120.10">
    <property type="entry name" value="Jelly Rolls"/>
    <property type="match status" value="1"/>
</dbReference>
<evidence type="ECO:0000256" key="4">
    <source>
        <dbReference type="ARBA" id="ARBA00023002"/>
    </source>
</evidence>
<evidence type="ECO:0000256" key="6">
    <source>
        <dbReference type="SAM" id="MobiDB-lite"/>
    </source>
</evidence>
<gene>
    <name evidence="7" type="ORF">JW592_04795</name>
</gene>
<keyword evidence="4" id="KW-0560">Oxidoreductase</keyword>
<dbReference type="PANTHER" id="PTHR12918">
    <property type="entry name" value="CYSTEINE DIOXYGENASE"/>
    <property type="match status" value="1"/>
</dbReference>
<dbReference type="InterPro" id="IPR014710">
    <property type="entry name" value="RmlC-like_jellyroll"/>
</dbReference>
<dbReference type="CDD" id="cd10548">
    <property type="entry name" value="cupin_CDO"/>
    <property type="match status" value="1"/>
</dbReference>
<reference evidence="7 8" key="1">
    <citation type="submission" date="2021-02" db="EMBL/GenBank/DDBJ databases">
        <title>Streptomyces spirodelae sp. nov., isolated from duckweed.</title>
        <authorList>
            <person name="Saimee Y."/>
            <person name="Duangmal K."/>
        </authorList>
    </citation>
    <scope>NUCLEOTIDE SEQUENCE [LARGE SCALE GENOMIC DNA]</scope>
    <source>
        <strain evidence="7 8">DW4-2</strain>
    </source>
</reference>
<accession>A0ABS3WNW5</accession>
<feature type="compositionally biased region" description="Low complexity" evidence="6">
    <location>
        <begin position="9"/>
        <end position="23"/>
    </location>
</feature>
<comment type="caution">
    <text evidence="7">The sequence shown here is derived from an EMBL/GenBank/DDBJ whole genome shotgun (WGS) entry which is preliminary data.</text>
</comment>
<evidence type="ECO:0000256" key="5">
    <source>
        <dbReference type="ARBA" id="ARBA00023004"/>
    </source>
</evidence>
<evidence type="ECO:0000256" key="1">
    <source>
        <dbReference type="ARBA" id="ARBA00006622"/>
    </source>
</evidence>
<comment type="similarity">
    <text evidence="1">Belongs to the cysteine dioxygenase family.</text>
</comment>
<name>A0ABS3WNW5_9ACTN</name>